<evidence type="ECO:0000256" key="1">
    <source>
        <dbReference type="ARBA" id="ARBA00001974"/>
    </source>
</evidence>
<evidence type="ECO:0000256" key="5">
    <source>
        <dbReference type="ARBA" id="ARBA00022827"/>
    </source>
</evidence>
<dbReference type="InterPro" id="IPR050741">
    <property type="entry name" value="Acyl-CoA_dehydrogenase"/>
</dbReference>
<organism evidence="10 11">
    <name type="scientific">Hyphomonas beringensis</name>
    <dbReference type="NCBI Taxonomy" id="1280946"/>
    <lineage>
        <taxon>Bacteria</taxon>
        <taxon>Pseudomonadati</taxon>
        <taxon>Pseudomonadota</taxon>
        <taxon>Alphaproteobacteria</taxon>
        <taxon>Hyphomonadales</taxon>
        <taxon>Hyphomonadaceae</taxon>
        <taxon>Hyphomonas</taxon>
    </lineage>
</organism>
<evidence type="ECO:0000256" key="2">
    <source>
        <dbReference type="ARBA" id="ARBA00009347"/>
    </source>
</evidence>
<name>A0A062U4R5_9PROT</name>
<evidence type="ECO:0000256" key="3">
    <source>
        <dbReference type="ARBA" id="ARBA00019125"/>
    </source>
</evidence>
<dbReference type="InterPro" id="IPR036250">
    <property type="entry name" value="AcylCo_DH-like_C"/>
</dbReference>
<dbReference type="Proteomes" id="UP000027037">
    <property type="component" value="Unassembled WGS sequence"/>
</dbReference>
<sequence>MVDFSLTETDKKLIDLVREENEIGRAFARELDRTMEIEPSRLRGVHPAVADREDPFELLEGVHEETSGLVIAEALMFMASAQDVELRDVGGHEAFGSMVLRNFGTDVQKEKYGHLNLAIGITEPDAGSDPGAMRSYARYDQETDEYVLNGEKIFISFFNKFDGAVALVKVAGKDGSRPEFGTFVLVKGAPGLIESPQMRKLGVRKHELSGFVMQDLRVPAVARLDADFGKTLSNFNHNRPIVSAVALASCRSLLDFTRDKLKAAGVELDYTQGTSGRSALVDRFIRLESLWEASWGTVMRAKWLEHKQGMYSNGYRTEASIAKAMGAKAARDITQGCLEILGPESLSEEYLAEKWFRDVRIADIYEGAGEIQRVLIARDIFGYKKELS</sequence>
<feature type="domain" description="Acyl-CoA oxidase/dehydrogenase middle" evidence="9">
    <location>
        <begin position="118"/>
        <end position="215"/>
    </location>
</feature>
<dbReference type="PATRIC" id="fig|1280946.3.peg.2595"/>
<dbReference type="EMBL" id="AWFF01000054">
    <property type="protein sequence ID" value="KCZ53277.1"/>
    <property type="molecule type" value="Genomic_DNA"/>
</dbReference>
<accession>A0A062U4R5</accession>
<dbReference type="Gene3D" id="2.40.110.10">
    <property type="entry name" value="Butyryl-CoA Dehydrogenase, subunit A, domain 2"/>
    <property type="match status" value="1"/>
</dbReference>
<dbReference type="PROSITE" id="PS00072">
    <property type="entry name" value="ACYL_COA_DH_1"/>
    <property type="match status" value="1"/>
</dbReference>
<evidence type="ECO:0000259" key="9">
    <source>
        <dbReference type="Pfam" id="PF02770"/>
    </source>
</evidence>
<dbReference type="AlphaFoldDB" id="A0A062U4R5"/>
<comment type="caution">
    <text evidence="10">The sequence shown here is derived from an EMBL/GenBank/DDBJ whole genome shotgun (WGS) entry which is preliminary data.</text>
</comment>
<dbReference type="SUPFAM" id="SSF47203">
    <property type="entry name" value="Acyl-CoA dehydrogenase C-terminal domain-like"/>
    <property type="match status" value="1"/>
</dbReference>
<keyword evidence="5 7" id="KW-0274">FAD</keyword>
<dbReference type="InterPro" id="IPR009100">
    <property type="entry name" value="AcylCoA_DH/oxidase_NM_dom_sf"/>
</dbReference>
<dbReference type="InterPro" id="IPR009075">
    <property type="entry name" value="AcylCo_DH/oxidase_C"/>
</dbReference>
<dbReference type="Pfam" id="PF02770">
    <property type="entry name" value="Acyl-CoA_dh_M"/>
    <property type="match status" value="1"/>
</dbReference>
<dbReference type="GO" id="GO:0003995">
    <property type="term" value="F:acyl-CoA dehydrogenase activity"/>
    <property type="evidence" value="ECO:0007669"/>
    <property type="project" value="InterPro"/>
</dbReference>
<reference evidence="10 11" key="1">
    <citation type="journal article" date="2014" name="Antonie Van Leeuwenhoek">
        <title>Hyphomonas beringensis sp. nov. and Hyphomonas chukchiensis sp. nov., isolated from surface seawater of the Bering Sea and Chukchi Sea.</title>
        <authorList>
            <person name="Li C."/>
            <person name="Lai Q."/>
            <person name="Li G."/>
            <person name="Dong C."/>
            <person name="Wang J."/>
            <person name="Liao Y."/>
            <person name="Shao Z."/>
        </authorList>
    </citation>
    <scope>NUCLEOTIDE SEQUENCE [LARGE SCALE GENOMIC DNA]</scope>
    <source>
        <strain evidence="10 11">25B14_1</strain>
    </source>
</reference>
<evidence type="ECO:0000259" key="8">
    <source>
        <dbReference type="Pfam" id="PF00441"/>
    </source>
</evidence>
<evidence type="ECO:0000256" key="4">
    <source>
        <dbReference type="ARBA" id="ARBA00022630"/>
    </source>
</evidence>
<dbReference type="PANTHER" id="PTHR48083">
    <property type="entry name" value="MEDIUM-CHAIN SPECIFIC ACYL-COA DEHYDROGENASE, MITOCHONDRIAL-RELATED"/>
    <property type="match status" value="1"/>
</dbReference>
<evidence type="ECO:0000313" key="10">
    <source>
        <dbReference type="EMBL" id="KCZ53277.1"/>
    </source>
</evidence>
<dbReference type="STRING" id="1280946.HY29_03410"/>
<gene>
    <name evidence="10" type="ORF">HY29_03410</name>
</gene>
<dbReference type="InterPro" id="IPR046373">
    <property type="entry name" value="Acyl-CoA_Oxase/DH_mid-dom_sf"/>
</dbReference>
<dbReference type="SUPFAM" id="SSF56645">
    <property type="entry name" value="Acyl-CoA dehydrogenase NM domain-like"/>
    <property type="match status" value="1"/>
</dbReference>
<dbReference type="InterPro" id="IPR006091">
    <property type="entry name" value="Acyl-CoA_Oxase/DH_mid-dom"/>
</dbReference>
<dbReference type="Gene3D" id="1.20.140.10">
    <property type="entry name" value="Butyryl-CoA Dehydrogenase, subunit A, domain 3"/>
    <property type="match status" value="1"/>
</dbReference>
<feature type="domain" description="Acyl-CoA dehydrogenase/oxidase C-terminal" evidence="8">
    <location>
        <begin position="231"/>
        <end position="380"/>
    </location>
</feature>
<dbReference type="PANTHER" id="PTHR48083:SF2">
    <property type="entry name" value="MEDIUM-CHAIN SPECIFIC ACYL-COA DEHYDROGENASE, MITOCHONDRIAL"/>
    <property type="match status" value="1"/>
</dbReference>
<dbReference type="RefSeq" id="WP_034797647.1">
    <property type="nucleotide sequence ID" value="NZ_AWFF01000054.1"/>
</dbReference>
<comment type="similarity">
    <text evidence="2 7">Belongs to the acyl-CoA dehydrogenase family.</text>
</comment>
<dbReference type="GO" id="GO:0005737">
    <property type="term" value="C:cytoplasm"/>
    <property type="evidence" value="ECO:0007669"/>
    <property type="project" value="TreeGrafter"/>
</dbReference>
<dbReference type="InterPro" id="IPR006089">
    <property type="entry name" value="Acyl-CoA_DH_CS"/>
</dbReference>
<dbReference type="CDD" id="cd00567">
    <property type="entry name" value="ACAD"/>
    <property type="match status" value="1"/>
</dbReference>
<dbReference type="GO" id="GO:0033539">
    <property type="term" value="P:fatty acid beta-oxidation using acyl-CoA dehydrogenase"/>
    <property type="evidence" value="ECO:0007669"/>
    <property type="project" value="TreeGrafter"/>
</dbReference>
<evidence type="ECO:0000313" key="11">
    <source>
        <dbReference type="Proteomes" id="UP000027037"/>
    </source>
</evidence>
<keyword evidence="6 7" id="KW-0560">Oxidoreductase</keyword>
<dbReference type="Pfam" id="PF00441">
    <property type="entry name" value="Acyl-CoA_dh_1"/>
    <property type="match status" value="1"/>
</dbReference>
<dbReference type="OrthoDB" id="142556at2"/>
<dbReference type="eggNOG" id="COG1960">
    <property type="taxonomic scope" value="Bacteria"/>
</dbReference>
<evidence type="ECO:0000256" key="7">
    <source>
        <dbReference type="RuleBase" id="RU362125"/>
    </source>
</evidence>
<proteinExistence type="inferred from homology"/>
<comment type="cofactor">
    <cofactor evidence="1 7">
        <name>FAD</name>
        <dbReference type="ChEBI" id="CHEBI:57692"/>
    </cofactor>
</comment>
<evidence type="ECO:0000256" key="6">
    <source>
        <dbReference type="ARBA" id="ARBA00023002"/>
    </source>
</evidence>
<keyword evidence="4 7" id="KW-0285">Flavoprotein</keyword>
<protein>
    <recommendedName>
        <fullName evidence="3">Medium-chain specific acyl-CoA dehydrogenase, mitochondrial</fullName>
    </recommendedName>
</protein>
<keyword evidence="11" id="KW-1185">Reference proteome</keyword>